<reference evidence="4 5" key="1">
    <citation type="submission" date="2015-07" db="EMBL/GenBank/DDBJ databases">
        <title>Comparative genomics of the Sigatoka disease complex on banana suggests a link between parallel evolutionary changes in Pseudocercospora fijiensis and Pseudocercospora eumusae and increased virulence on the banana host.</title>
        <authorList>
            <person name="Chang T.-C."/>
            <person name="Salvucci A."/>
            <person name="Crous P.W."/>
            <person name="Stergiopoulos I."/>
        </authorList>
    </citation>
    <scope>NUCLEOTIDE SEQUENCE [LARGE SCALE GENOMIC DNA]</scope>
    <source>
        <strain evidence="4 5">CBS 114824</strain>
    </source>
</reference>
<feature type="chain" id="PRO_5007806121" description="HMA domain-containing protein" evidence="3">
    <location>
        <begin position="19"/>
        <end position="197"/>
    </location>
</feature>
<keyword evidence="2" id="KW-0472">Membrane</keyword>
<dbReference type="EMBL" id="LFZN01000266">
    <property type="protein sequence ID" value="KXS94691.1"/>
    <property type="molecule type" value="Genomic_DNA"/>
</dbReference>
<feature type="region of interest" description="Disordered" evidence="1">
    <location>
        <begin position="108"/>
        <end position="134"/>
    </location>
</feature>
<keyword evidence="3" id="KW-0732">Signal</keyword>
<accession>A0A139GWY8</accession>
<feature type="transmembrane region" description="Helical" evidence="2">
    <location>
        <begin position="175"/>
        <end position="196"/>
    </location>
</feature>
<organism evidence="4 5">
    <name type="scientific">Pseudocercospora eumusae</name>
    <dbReference type="NCBI Taxonomy" id="321146"/>
    <lineage>
        <taxon>Eukaryota</taxon>
        <taxon>Fungi</taxon>
        <taxon>Dikarya</taxon>
        <taxon>Ascomycota</taxon>
        <taxon>Pezizomycotina</taxon>
        <taxon>Dothideomycetes</taxon>
        <taxon>Dothideomycetidae</taxon>
        <taxon>Mycosphaerellales</taxon>
        <taxon>Mycosphaerellaceae</taxon>
        <taxon>Pseudocercospora</taxon>
    </lineage>
</organism>
<evidence type="ECO:0000313" key="5">
    <source>
        <dbReference type="Proteomes" id="UP000070133"/>
    </source>
</evidence>
<keyword evidence="2" id="KW-0812">Transmembrane</keyword>
<evidence type="ECO:0008006" key="6">
    <source>
        <dbReference type="Google" id="ProtNLM"/>
    </source>
</evidence>
<name>A0A139GWY8_9PEZI</name>
<keyword evidence="2" id="KW-1133">Transmembrane helix</keyword>
<proteinExistence type="predicted"/>
<feature type="transmembrane region" description="Helical" evidence="2">
    <location>
        <begin position="150"/>
        <end position="168"/>
    </location>
</feature>
<sequence length="197" mass="20876">MQFKYLAALVATAGLGLAAPSPEPVPMSHSRSTLTRRGCQMHDDNALAIAIKAQDYDQIVAAVNGRTTVDINVDLAEIYSERSPEEIEADLKAAFAGHEIEFKVGDEDEEAKELGSLGGDPGNDDKKDDKDVHQGRSITKRTVYYCGGPPFYGVLGYGCGLSTLLYGLGGYQPGLLSGLGLVVDGLGVALGLPYILK</sequence>
<evidence type="ECO:0000256" key="3">
    <source>
        <dbReference type="SAM" id="SignalP"/>
    </source>
</evidence>
<keyword evidence="5" id="KW-1185">Reference proteome</keyword>
<evidence type="ECO:0000256" key="2">
    <source>
        <dbReference type="SAM" id="Phobius"/>
    </source>
</evidence>
<evidence type="ECO:0000256" key="1">
    <source>
        <dbReference type="SAM" id="MobiDB-lite"/>
    </source>
</evidence>
<dbReference type="Proteomes" id="UP000070133">
    <property type="component" value="Unassembled WGS sequence"/>
</dbReference>
<feature type="compositionally biased region" description="Basic and acidic residues" evidence="1">
    <location>
        <begin position="123"/>
        <end position="134"/>
    </location>
</feature>
<evidence type="ECO:0000313" key="4">
    <source>
        <dbReference type="EMBL" id="KXS94691.1"/>
    </source>
</evidence>
<dbReference type="AlphaFoldDB" id="A0A139GWY8"/>
<protein>
    <recommendedName>
        <fullName evidence="6">HMA domain-containing protein</fullName>
    </recommendedName>
</protein>
<comment type="caution">
    <text evidence="4">The sequence shown here is derived from an EMBL/GenBank/DDBJ whole genome shotgun (WGS) entry which is preliminary data.</text>
</comment>
<gene>
    <name evidence="4" type="ORF">AC578_10368</name>
</gene>
<dbReference type="OrthoDB" id="3649861at2759"/>
<feature type="signal peptide" evidence="3">
    <location>
        <begin position="1"/>
        <end position="18"/>
    </location>
</feature>